<proteinExistence type="inferred from homology"/>
<accession>A0A2T2NJ99</accession>
<dbReference type="EMBL" id="KZ678137">
    <property type="protein sequence ID" value="PSN65512.1"/>
    <property type="molecule type" value="Genomic_DNA"/>
</dbReference>
<dbReference type="GO" id="GO:0046872">
    <property type="term" value="F:metal ion binding"/>
    <property type="evidence" value="ECO:0007669"/>
    <property type="project" value="InterPro"/>
</dbReference>
<dbReference type="InterPro" id="IPR011761">
    <property type="entry name" value="ATP-grasp"/>
</dbReference>
<dbReference type="PANTHER" id="PTHR23132">
    <property type="entry name" value="D-ALANINE--D-ALANINE LIGASE"/>
    <property type="match status" value="1"/>
</dbReference>
<evidence type="ECO:0000256" key="3">
    <source>
        <dbReference type="PROSITE-ProRule" id="PRU00409"/>
    </source>
</evidence>
<keyword evidence="3" id="KW-0547">Nucleotide-binding</keyword>
<reference evidence="5 6" key="1">
    <citation type="journal article" date="2018" name="Front. Microbiol.">
        <title>Genome-Wide Analysis of Corynespora cassiicola Leaf Fall Disease Putative Effectors.</title>
        <authorList>
            <person name="Lopez D."/>
            <person name="Ribeiro S."/>
            <person name="Label P."/>
            <person name="Fumanal B."/>
            <person name="Venisse J.S."/>
            <person name="Kohler A."/>
            <person name="de Oliveira R.R."/>
            <person name="Labutti K."/>
            <person name="Lipzen A."/>
            <person name="Lail K."/>
            <person name="Bauer D."/>
            <person name="Ohm R.A."/>
            <person name="Barry K.W."/>
            <person name="Spatafora J."/>
            <person name="Grigoriev I.V."/>
            <person name="Martin F.M."/>
            <person name="Pujade-Renaud V."/>
        </authorList>
    </citation>
    <scope>NUCLEOTIDE SEQUENCE [LARGE SCALE GENOMIC DNA]</scope>
    <source>
        <strain evidence="5 6">Philippines</strain>
    </source>
</reference>
<evidence type="ECO:0000256" key="2">
    <source>
        <dbReference type="ARBA" id="ARBA00022598"/>
    </source>
</evidence>
<organism evidence="5 6">
    <name type="scientific">Corynespora cassiicola Philippines</name>
    <dbReference type="NCBI Taxonomy" id="1448308"/>
    <lineage>
        <taxon>Eukaryota</taxon>
        <taxon>Fungi</taxon>
        <taxon>Dikarya</taxon>
        <taxon>Ascomycota</taxon>
        <taxon>Pezizomycotina</taxon>
        <taxon>Dothideomycetes</taxon>
        <taxon>Pleosporomycetidae</taxon>
        <taxon>Pleosporales</taxon>
        <taxon>Corynesporascaceae</taxon>
        <taxon>Corynespora</taxon>
    </lineage>
</organism>
<dbReference type="PROSITE" id="PS50975">
    <property type="entry name" value="ATP_GRASP"/>
    <property type="match status" value="1"/>
</dbReference>
<dbReference type="GO" id="GO:0008716">
    <property type="term" value="F:D-alanine-D-alanine ligase activity"/>
    <property type="evidence" value="ECO:0007669"/>
    <property type="project" value="InterPro"/>
</dbReference>
<keyword evidence="6" id="KW-1185">Reference proteome</keyword>
<dbReference type="Proteomes" id="UP000240883">
    <property type="component" value="Unassembled WGS sequence"/>
</dbReference>
<dbReference type="AlphaFoldDB" id="A0A2T2NJ99"/>
<evidence type="ECO:0000313" key="6">
    <source>
        <dbReference type="Proteomes" id="UP000240883"/>
    </source>
</evidence>
<dbReference type="Gene3D" id="3.30.1490.20">
    <property type="entry name" value="ATP-grasp fold, A domain"/>
    <property type="match status" value="1"/>
</dbReference>
<dbReference type="PANTHER" id="PTHR23132:SF23">
    <property type="entry name" value="D-ALANINE--D-ALANINE LIGASE B"/>
    <property type="match status" value="1"/>
</dbReference>
<feature type="domain" description="ATP-grasp" evidence="4">
    <location>
        <begin position="150"/>
        <end position="370"/>
    </location>
</feature>
<dbReference type="Gene3D" id="3.30.470.20">
    <property type="entry name" value="ATP-grasp fold, B domain"/>
    <property type="match status" value="1"/>
</dbReference>
<dbReference type="InterPro" id="IPR011095">
    <property type="entry name" value="Dala_Dala_lig_C"/>
</dbReference>
<dbReference type="SUPFAM" id="SSF56059">
    <property type="entry name" value="Glutathione synthetase ATP-binding domain-like"/>
    <property type="match status" value="1"/>
</dbReference>
<evidence type="ECO:0000256" key="1">
    <source>
        <dbReference type="ARBA" id="ARBA00010871"/>
    </source>
</evidence>
<dbReference type="GO" id="GO:0005524">
    <property type="term" value="F:ATP binding"/>
    <property type="evidence" value="ECO:0007669"/>
    <property type="project" value="UniProtKB-UniRule"/>
</dbReference>
<dbReference type="InterPro" id="IPR013815">
    <property type="entry name" value="ATP_grasp_subdomain_1"/>
</dbReference>
<dbReference type="OrthoDB" id="422362at2759"/>
<sequence length="389" mass="42357">MRAGRYAPPIASRCIRTIVSNTKPKVAVFYQALNPPAFGGVTKPKKPGGYQDSGADIAYALRCSEGVDVLTPIEAPTPEKQEGWTFPDTESGILSAVRSGATHLWMNTILFKHHPLQTSTELTPLLDDLFIIGQPPNLVEDYDDKAVVNDFLRSTRQFLLPASKIIHQTPDITDVLKQAVEDISLPIIAKPIRGRGSHGVKLCHTADELKIHVEALLQESPSIMLEQYLSGQEATVTTLPPFGTETKYKSLPPVVRFNHSDGVAPYNGAVAVTQNSRVASSEDINEDPAYERIMAECEQVASLLGTTAPIRIDVRRESGASGRFAVFDVNMKPNMTGPGRPGREDQASLTALAAEPVGWDYTVLLTNILDTARPLRQIRAAKSDIIKVG</sequence>
<evidence type="ECO:0000313" key="5">
    <source>
        <dbReference type="EMBL" id="PSN65512.1"/>
    </source>
</evidence>
<keyword evidence="3 5" id="KW-0067">ATP-binding</keyword>
<dbReference type="Pfam" id="PF07478">
    <property type="entry name" value="Dala_Dala_lig_C"/>
    <property type="match status" value="1"/>
</dbReference>
<protein>
    <submittedName>
        <fullName evidence="5">Glutathione synthetase ATP-binding domain-like protein</fullName>
    </submittedName>
</protein>
<keyword evidence="2" id="KW-0436">Ligase</keyword>
<dbReference type="STRING" id="1448308.A0A2T2NJ99"/>
<evidence type="ECO:0000259" key="4">
    <source>
        <dbReference type="PROSITE" id="PS50975"/>
    </source>
</evidence>
<name>A0A2T2NJ99_CORCC</name>
<gene>
    <name evidence="5" type="ORF">BS50DRAFT_575507</name>
</gene>
<comment type="similarity">
    <text evidence="1">Belongs to the D-alanine--D-alanine ligase family.</text>
</comment>